<dbReference type="STRING" id="420404.SAMN05421793_11753"/>
<gene>
    <name evidence="2" type="ORF">SAMN05421793_11753</name>
</gene>
<accession>A0A1H6JQV1</accession>
<evidence type="ECO:0000313" key="3">
    <source>
        <dbReference type="Proteomes" id="UP000198555"/>
    </source>
</evidence>
<dbReference type="EMBL" id="FNWX01000017">
    <property type="protein sequence ID" value="SEH64847.1"/>
    <property type="molecule type" value="Genomic_DNA"/>
</dbReference>
<evidence type="ECO:0008006" key="4">
    <source>
        <dbReference type="Google" id="ProtNLM"/>
    </source>
</evidence>
<name>A0A1H6JQV1_9FLAO</name>
<evidence type="ECO:0000313" key="2">
    <source>
        <dbReference type="EMBL" id="SEH64847.1"/>
    </source>
</evidence>
<protein>
    <recommendedName>
        <fullName evidence="4">DUF4329 domain-containing protein</fullName>
    </recommendedName>
</protein>
<organism evidence="2 3">
    <name type="scientific">Epilithonimonas hominis</name>
    <dbReference type="NCBI Taxonomy" id="420404"/>
    <lineage>
        <taxon>Bacteria</taxon>
        <taxon>Pseudomonadati</taxon>
        <taxon>Bacteroidota</taxon>
        <taxon>Flavobacteriia</taxon>
        <taxon>Flavobacteriales</taxon>
        <taxon>Weeksellaceae</taxon>
        <taxon>Chryseobacterium group</taxon>
        <taxon>Epilithonimonas</taxon>
    </lineage>
</organism>
<dbReference type="RefSeq" id="WP_177165193.1">
    <property type="nucleotide sequence ID" value="NZ_FNWX01000017.1"/>
</dbReference>
<proteinExistence type="predicted"/>
<dbReference type="AlphaFoldDB" id="A0A1H6JQV1"/>
<sequence length="359" mass="37977">MKSQTTSGRTVAEHSDGYPNTSNFAVPMMECLLLSDSNKCNCPSSWGHCDMCGSCTSVFCSIIWVESGGGSGSSGGSGTGGDGGGGEGGGTGDGGGSECSSGGWYKIIPGGCNPEPPEEPTPCEYIPTKNTKAKEFIEKTKAAGRKAEITATLSTDTQEKGFSYGVDSSGNEQVTGVKTGIGGNAVDVDVSSSSFFVVGAAHTHTPSVYNVPSAGDVYNFFTARAANSKFSFYNTFAQDNNDYVFVIADQTKFDTFITTYPKATYFDPATASWKEGTSIGNEFKYIKDQQIKVGKSDDEAYDLAMAFVLNKYGTGIAMSKKDASGNYQPVFVKENLISINTGGIMVFVKTYEQTTECNY</sequence>
<feature type="region of interest" description="Disordered" evidence="1">
    <location>
        <begin position="71"/>
        <end position="97"/>
    </location>
</feature>
<dbReference type="Proteomes" id="UP000198555">
    <property type="component" value="Unassembled WGS sequence"/>
</dbReference>
<evidence type="ECO:0000256" key="1">
    <source>
        <dbReference type="SAM" id="MobiDB-lite"/>
    </source>
</evidence>
<reference evidence="3" key="1">
    <citation type="submission" date="2016-10" db="EMBL/GenBank/DDBJ databases">
        <authorList>
            <person name="Varghese N."/>
            <person name="Submissions S."/>
        </authorList>
    </citation>
    <scope>NUCLEOTIDE SEQUENCE [LARGE SCALE GENOMIC DNA]</scope>
    <source>
        <strain evidence="3">DSM 19326</strain>
    </source>
</reference>
<keyword evidence="3" id="KW-1185">Reference proteome</keyword>